<dbReference type="Proteomes" id="UP000195947">
    <property type="component" value="Unassembled WGS sequence"/>
</dbReference>
<evidence type="ECO:0000313" key="1">
    <source>
        <dbReference type="EMBL" id="CZR04337.1"/>
    </source>
</evidence>
<accession>A0ABM9WIE0</accession>
<protein>
    <submittedName>
        <fullName evidence="1">Uncharacterized protein</fullName>
    </submittedName>
</protein>
<sequence length="104" mass="12674">MNMCYEDETEDYYEMLDKQSEEDELISFIVALVEYSAELEEQVVDLRRSVNQLSDKERLPFPDLEGDIYQVFDDYSAYRKYRSLIEERIEWNKNHPVSEIMKWQ</sequence>
<comment type="caution">
    <text evidence="1">The sequence shown here is derived from an EMBL/GenBank/DDBJ whole genome shotgun (WGS) entry which is preliminary data.</text>
</comment>
<name>A0ABM9WIE0_9LACT</name>
<organism evidence="1 2">
    <name type="scientific">Trichococcus flocculiformis</name>
    <dbReference type="NCBI Taxonomy" id="82803"/>
    <lineage>
        <taxon>Bacteria</taxon>
        <taxon>Bacillati</taxon>
        <taxon>Bacillota</taxon>
        <taxon>Bacilli</taxon>
        <taxon>Lactobacillales</taxon>
        <taxon>Carnobacteriaceae</taxon>
        <taxon>Trichococcus</taxon>
    </lineage>
</organism>
<keyword evidence="2" id="KW-1185">Reference proteome</keyword>
<dbReference type="EMBL" id="FJMZ01000057">
    <property type="protein sequence ID" value="CZR04337.1"/>
    <property type="molecule type" value="Genomic_DNA"/>
</dbReference>
<evidence type="ECO:0000313" key="2">
    <source>
        <dbReference type="Proteomes" id="UP000195947"/>
    </source>
</evidence>
<reference evidence="1 2" key="1">
    <citation type="submission" date="2016-02" db="EMBL/GenBank/DDBJ databases">
        <authorList>
            <person name="Strepis N."/>
        </authorList>
    </citation>
    <scope>NUCLEOTIDE SEQUENCE [LARGE SCALE GENOMIC DNA]</scope>
    <source>
        <strain evidence="1">Trichococcus flocculiformis</strain>
    </source>
</reference>
<gene>
    <name evidence="1" type="ORF">TFLO_2920</name>
</gene>
<proteinExistence type="predicted"/>